<evidence type="ECO:0000256" key="1">
    <source>
        <dbReference type="SAM" id="Phobius"/>
    </source>
</evidence>
<organism evidence="4 5">
    <name type="scientific">Actinomadura madurae</name>
    <dbReference type="NCBI Taxonomy" id="1993"/>
    <lineage>
        <taxon>Bacteria</taxon>
        <taxon>Bacillati</taxon>
        <taxon>Actinomycetota</taxon>
        <taxon>Actinomycetes</taxon>
        <taxon>Streptosporangiales</taxon>
        <taxon>Thermomonosporaceae</taxon>
        <taxon>Actinomadura</taxon>
    </lineage>
</organism>
<keyword evidence="1" id="KW-0812">Transmembrane</keyword>
<feature type="domain" description="DUF1468" evidence="3">
    <location>
        <begin position="13"/>
        <end position="144"/>
    </location>
</feature>
<dbReference type="STRING" id="1993.SAMN04489713_12617"/>
<dbReference type="OrthoDB" id="3576735at2"/>
<protein>
    <submittedName>
        <fullName evidence="4">Tripartite tricarboxylate transporter TctB family protein</fullName>
    </submittedName>
</protein>
<dbReference type="RefSeq" id="WP_021596361.1">
    <property type="nucleotide sequence ID" value="NZ_FOVH01000026.1"/>
</dbReference>
<dbReference type="EMBL" id="FOVH01000026">
    <property type="protein sequence ID" value="SFQ28334.1"/>
    <property type="molecule type" value="Genomic_DNA"/>
</dbReference>
<name>A0A1I5X8V0_9ACTN</name>
<dbReference type="eggNOG" id="ENOG5032UT5">
    <property type="taxonomic scope" value="Bacteria"/>
</dbReference>
<proteinExistence type="predicted"/>
<evidence type="ECO:0000313" key="4">
    <source>
        <dbReference type="EMBL" id="SFQ28334.1"/>
    </source>
</evidence>
<keyword evidence="1" id="KW-1133">Transmembrane helix</keyword>
<evidence type="ECO:0000259" key="3">
    <source>
        <dbReference type="Pfam" id="PF07331"/>
    </source>
</evidence>
<keyword evidence="5" id="KW-1185">Reference proteome</keyword>
<keyword evidence="2" id="KW-0732">Signal</keyword>
<reference evidence="4 5" key="1">
    <citation type="submission" date="2016-10" db="EMBL/GenBank/DDBJ databases">
        <authorList>
            <person name="de Groot N.N."/>
        </authorList>
    </citation>
    <scope>NUCLEOTIDE SEQUENCE [LARGE SCALE GENOMIC DNA]</scope>
    <source>
        <strain evidence="4 5">DSM 43067</strain>
    </source>
</reference>
<dbReference type="AlphaFoldDB" id="A0A1I5X8V0"/>
<evidence type="ECO:0000256" key="2">
    <source>
        <dbReference type="SAM" id="SignalP"/>
    </source>
</evidence>
<dbReference type="Pfam" id="PF07331">
    <property type="entry name" value="TctB"/>
    <property type="match status" value="1"/>
</dbReference>
<feature type="chain" id="PRO_5010347688" evidence="2">
    <location>
        <begin position="31"/>
        <end position="151"/>
    </location>
</feature>
<evidence type="ECO:0000313" key="5">
    <source>
        <dbReference type="Proteomes" id="UP000183413"/>
    </source>
</evidence>
<dbReference type="InParanoid" id="A0A1I5X8V0"/>
<dbReference type="Proteomes" id="UP000183413">
    <property type="component" value="Unassembled WGS sequence"/>
</dbReference>
<feature type="transmembrane region" description="Helical" evidence="1">
    <location>
        <begin position="40"/>
        <end position="61"/>
    </location>
</feature>
<gene>
    <name evidence="4" type="ORF">SAMN04489713_12617</name>
</gene>
<dbReference type="InterPro" id="IPR009936">
    <property type="entry name" value="DUF1468"/>
</dbReference>
<feature type="transmembrane region" description="Helical" evidence="1">
    <location>
        <begin position="120"/>
        <end position="139"/>
    </location>
</feature>
<feature type="signal peptide" evidence="2">
    <location>
        <begin position="1"/>
        <end position="30"/>
    </location>
</feature>
<keyword evidence="1" id="KW-0472">Membrane</keyword>
<sequence>MRQLLQFVGRRAAALAALAAGSLGMAGSMAVEFGSPNDPGTGMWPLIVSCLTVLGSLVLLVRPGSEDHEPFTGGTRAVASATAGMVGYAVLFPHTGFTLPAFLLLAFWIRVLGKEPWRLTLAVSAASSTAFFCLFSLVLNVPLPRDLIWGI</sequence>
<accession>A0A1I5X8V0</accession>